<feature type="signal peptide" evidence="2">
    <location>
        <begin position="1"/>
        <end position="19"/>
    </location>
</feature>
<evidence type="ECO:0000313" key="3">
    <source>
        <dbReference type="EMBL" id="GAA5065429.1"/>
    </source>
</evidence>
<comment type="caution">
    <text evidence="3">The sequence shown here is derived from an EMBL/GenBank/DDBJ whole genome shotgun (WGS) entry which is preliminary data.</text>
</comment>
<evidence type="ECO:0000256" key="2">
    <source>
        <dbReference type="SAM" id="SignalP"/>
    </source>
</evidence>
<evidence type="ECO:0000313" key="4">
    <source>
        <dbReference type="Proteomes" id="UP001499910"/>
    </source>
</evidence>
<dbReference type="Proteomes" id="UP001499910">
    <property type="component" value="Unassembled WGS sequence"/>
</dbReference>
<keyword evidence="2" id="KW-0732">Signal</keyword>
<proteinExistence type="predicted"/>
<dbReference type="EMBL" id="BAABHW010000001">
    <property type="protein sequence ID" value="GAA5065429.1"/>
    <property type="molecule type" value="Genomic_DNA"/>
</dbReference>
<feature type="chain" id="PRO_5046572552" evidence="2">
    <location>
        <begin position="20"/>
        <end position="223"/>
    </location>
</feature>
<name>A0ABP9KT43_9RHOB</name>
<dbReference type="RefSeq" id="WP_345229392.1">
    <property type="nucleotide sequence ID" value="NZ_BAABHW010000001.1"/>
</dbReference>
<keyword evidence="4" id="KW-1185">Reference proteome</keyword>
<evidence type="ECO:0000256" key="1">
    <source>
        <dbReference type="SAM" id="MobiDB-lite"/>
    </source>
</evidence>
<organism evidence="3 4">
    <name type="scientific">[Roseibacterium] beibuensis</name>
    <dbReference type="NCBI Taxonomy" id="1193142"/>
    <lineage>
        <taxon>Bacteria</taxon>
        <taxon>Pseudomonadati</taxon>
        <taxon>Pseudomonadota</taxon>
        <taxon>Alphaproteobacteria</taxon>
        <taxon>Rhodobacterales</taxon>
        <taxon>Roseobacteraceae</taxon>
        <taxon>Roseicyclus</taxon>
    </lineage>
</organism>
<accession>A0ABP9KT43</accession>
<protein>
    <submittedName>
        <fullName evidence="3">Uncharacterized protein</fullName>
    </submittedName>
</protein>
<gene>
    <name evidence="3" type="ORF">GCM10023209_02950</name>
</gene>
<feature type="region of interest" description="Disordered" evidence="1">
    <location>
        <begin position="27"/>
        <end position="48"/>
    </location>
</feature>
<sequence>MLSYLSVLALLGTAGWLFMGAFDTSDETSDHGRDGYDPDDPDAPEHGGDLLSMESVQQDIVDFIETHGEIGDAVVSLQLQDDETENENWPQTETANGFRMSLPPDAQLDLNIEDDVAGQVLQVAAKFDAASGAEDGRTDTVFSLNFYLAPGDLPENGDDFRGTEADLIERYGLEKLGELAMGRFTTEPADDGDGLIMTEYSRQTEEPEILCNRPITSIEATFV</sequence>
<reference evidence="4" key="1">
    <citation type="journal article" date="2019" name="Int. J. Syst. Evol. Microbiol.">
        <title>The Global Catalogue of Microorganisms (GCM) 10K type strain sequencing project: providing services to taxonomists for standard genome sequencing and annotation.</title>
        <authorList>
            <consortium name="The Broad Institute Genomics Platform"/>
            <consortium name="The Broad Institute Genome Sequencing Center for Infectious Disease"/>
            <person name="Wu L."/>
            <person name="Ma J."/>
        </authorList>
    </citation>
    <scope>NUCLEOTIDE SEQUENCE [LARGE SCALE GENOMIC DNA]</scope>
    <source>
        <strain evidence="4">JCM 18015</strain>
    </source>
</reference>